<dbReference type="STRING" id="411467.BACCAP_01579"/>
<reference evidence="2 3" key="2">
    <citation type="submission" date="2007-06" db="EMBL/GenBank/DDBJ databases">
        <title>Draft genome sequence of Pseudoflavonifractor capillosus ATCC 29799.</title>
        <authorList>
            <person name="Sudarsanam P."/>
            <person name="Ley R."/>
            <person name="Guruge J."/>
            <person name="Turnbaugh P.J."/>
            <person name="Mahowald M."/>
            <person name="Liep D."/>
            <person name="Gordon J."/>
        </authorList>
    </citation>
    <scope>NUCLEOTIDE SEQUENCE [LARGE SCALE GENOMIC DNA]</scope>
    <source>
        <strain evidence="2 3">ATCC 29799</strain>
    </source>
</reference>
<evidence type="ECO:0000313" key="3">
    <source>
        <dbReference type="Proteomes" id="UP000003639"/>
    </source>
</evidence>
<dbReference type="OrthoDB" id="425607at2"/>
<accession>A6NTQ0</accession>
<dbReference type="RefSeq" id="WP_006572127.1">
    <property type="nucleotide sequence ID" value="NZ_AAXG02000010.1"/>
</dbReference>
<dbReference type="Gene3D" id="3.30.70.1900">
    <property type="match status" value="1"/>
</dbReference>
<dbReference type="Pfam" id="PF10040">
    <property type="entry name" value="CRISPR_Cas6"/>
    <property type="match status" value="1"/>
</dbReference>
<name>A6NTQ0_9FIRM</name>
<keyword evidence="3" id="KW-1185">Reference proteome</keyword>
<proteinExistence type="predicted"/>
<gene>
    <name evidence="2" type="ORF">BACCAP_01579</name>
</gene>
<evidence type="ECO:0000313" key="2">
    <source>
        <dbReference type="EMBL" id="EDN00813.1"/>
    </source>
</evidence>
<reference evidence="2 3" key="1">
    <citation type="submission" date="2007-04" db="EMBL/GenBank/DDBJ databases">
        <authorList>
            <person name="Fulton L."/>
            <person name="Clifton S."/>
            <person name="Fulton B."/>
            <person name="Xu J."/>
            <person name="Minx P."/>
            <person name="Pepin K.H."/>
            <person name="Johnson M."/>
            <person name="Thiruvilangam P."/>
            <person name="Bhonagiri V."/>
            <person name="Nash W.E."/>
            <person name="Mardis E.R."/>
            <person name="Wilson R.K."/>
        </authorList>
    </citation>
    <scope>NUCLEOTIDE SEQUENCE [LARGE SCALE GENOMIC DNA]</scope>
    <source>
        <strain evidence="2 3">ATCC 29799</strain>
    </source>
</reference>
<comment type="caution">
    <text evidence="2">The sequence shown here is derived from an EMBL/GenBank/DDBJ whole genome shotgun (WGS) entry which is preliminary data.</text>
</comment>
<dbReference type="AlphaFoldDB" id="A6NTQ0"/>
<dbReference type="EMBL" id="AAXG02000010">
    <property type="protein sequence ID" value="EDN00813.1"/>
    <property type="molecule type" value="Genomic_DNA"/>
</dbReference>
<sequence>MLSQYTLTFQTECPTPRQEWAYPLYASLLERLPASVGIRQHDGERTGVSQFVRCVGDGRLVWQVSLLGEEAEEIFAPILEKMDCCTLRREHATLRLQQRRVLRISGVEELLSRPYPARRQLRFVTPTAFKSRKAYDVLPTPERIMQSLIRRWNVCIPQCPIEDEDGEGTAMLARDLRCCGLQLRDCGYSLKGQVIPGTVGTMTLENRHSGFTAQLAHGLLTFASFSGVGIKTTLGMGGVLE</sequence>
<evidence type="ECO:0000259" key="1">
    <source>
        <dbReference type="Pfam" id="PF10040"/>
    </source>
</evidence>
<organism evidence="2 3">
    <name type="scientific">Pseudoflavonifractor capillosus ATCC 29799</name>
    <dbReference type="NCBI Taxonomy" id="411467"/>
    <lineage>
        <taxon>Bacteria</taxon>
        <taxon>Bacillati</taxon>
        <taxon>Bacillota</taxon>
        <taxon>Clostridia</taxon>
        <taxon>Eubacteriales</taxon>
        <taxon>Oscillospiraceae</taxon>
        <taxon>Pseudoflavonifractor</taxon>
    </lineage>
</organism>
<dbReference type="eggNOG" id="COG5551">
    <property type="taxonomic scope" value="Bacteria"/>
</dbReference>
<protein>
    <submittedName>
        <fullName evidence="2">Putative CRISPR-associated endoribonuclease Cas6</fullName>
    </submittedName>
</protein>
<dbReference type="InterPro" id="IPR019267">
    <property type="entry name" value="CRISPR-assoc_Cas6_C"/>
</dbReference>
<dbReference type="CDD" id="cd21141">
    <property type="entry name" value="Cas6_III-like"/>
    <property type="match status" value="1"/>
</dbReference>
<feature type="domain" description="CRISPR-associated protein Cas6 C-terminal" evidence="1">
    <location>
        <begin position="121"/>
        <end position="239"/>
    </location>
</feature>
<dbReference type="Proteomes" id="UP000003639">
    <property type="component" value="Unassembled WGS sequence"/>
</dbReference>